<reference evidence="4 5" key="1">
    <citation type="submission" date="2014-11" db="EMBL/GenBank/DDBJ databases">
        <title>Genome sequence of Flavihumibacter solisilvae 3-3.</title>
        <authorList>
            <person name="Zhou G."/>
            <person name="Li M."/>
            <person name="Wang G."/>
        </authorList>
    </citation>
    <scope>NUCLEOTIDE SEQUENCE [LARGE SCALE GENOMIC DNA]</scope>
    <source>
        <strain evidence="4 5">3-3</strain>
    </source>
</reference>
<evidence type="ECO:0000256" key="1">
    <source>
        <dbReference type="ARBA" id="ARBA00022450"/>
    </source>
</evidence>
<proteinExistence type="predicted"/>
<dbReference type="InterPro" id="IPR009081">
    <property type="entry name" value="PP-bd_ACP"/>
</dbReference>
<dbReference type="EMBL" id="JSVC01000008">
    <property type="protein sequence ID" value="KIC95150.1"/>
    <property type="molecule type" value="Genomic_DNA"/>
</dbReference>
<evidence type="ECO:0000259" key="3">
    <source>
        <dbReference type="PROSITE" id="PS50075"/>
    </source>
</evidence>
<dbReference type="InterPro" id="IPR036736">
    <property type="entry name" value="ACP-like_sf"/>
</dbReference>
<keyword evidence="1" id="KW-0596">Phosphopantetheine</keyword>
<feature type="domain" description="Carrier" evidence="3">
    <location>
        <begin position="5"/>
        <end position="84"/>
    </location>
</feature>
<dbReference type="PROSITE" id="PS00012">
    <property type="entry name" value="PHOSPHOPANTETHEINE"/>
    <property type="match status" value="1"/>
</dbReference>
<gene>
    <name evidence="4" type="ORF">OI18_07485</name>
</gene>
<evidence type="ECO:0000313" key="4">
    <source>
        <dbReference type="EMBL" id="KIC95150.1"/>
    </source>
</evidence>
<keyword evidence="5" id="KW-1185">Reference proteome</keyword>
<evidence type="ECO:0000313" key="5">
    <source>
        <dbReference type="Proteomes" id="UP000031408"/>
    </source>
</evidence>
<dbReference type="SUPFAM" id="SSF47336">
    <property type="entry name" value="ACP-like"/>
    <property type="match status" value="1"/>
</dbReference>
<accession>A0A0C1ILN5</accession>
<dbReference type="PROSITE" id="PS50075">
    <property type="entry name" value="CARRIER"/>
    <property type="match status" value="1"/>
</dbReference>
<dbReference type="STRING" id="1349421.OI18_07485"/>
<dbReference type="RefSeq" id="WP_039138599.1">
    <property type="nucleotide sequence ID" value="NZ_JSVC01000008.1"/>
</dbReference>
<dbReference type="Proteomes" id="UP000031408">
    <property type="component" value="Unassembled WGS sequence"/>
</dbReference>
<evidence type="ECO:0000256" key="2">
    <source>
        <dbReference type="ARBA" id="ARBA00022553"/>
    </source>
</evidence>
<organism evidence="4 5">
    <name type="scientific">Flavihumibacter solisilvae</name>
    <dbReference type="NCBI Taxonomy" id="1349421"/>
    <lineage>
        <taxon>Bacteria</taxon>
        <taxon>Pseudomonadati</taxon>
        <taxon>Bacteroidota</taxon>
        <taxon>Chitinophagia</taxon>
        <taxon>Chitinophagales</taxon>
        <taxon>Chitinophagaceae</taxon>
        <taxon>Flavihumibacter</taxon>
    </lineage>
</organism>
<keyword evidence="2" id="KW-0597">Phosphoprotein</keyword>
<name>A0A0C1ILN5_9BACT</name>
<dbReference type="Gene3D" id="1.10.1200.10">
    <property type="entry name" value="ACP-like"/>
    <property type="match status" value="1"/>
</dbReference>
<dbReference type="OrthoDB" id="9803943at2"/>
<sequence length="88" mass="9956">MSREQLIEDLKRQIVAQLNLQVQPESINADEPLFNEGLGLDSIDALELIVLMQQNYKIRLVNAEDGPKVFQSIGTMADFILENQAEQN</sequence>
<dbReference type="NCBIfam" id="NF006617">
    <property type="entry name" value="PRK09184.1"/>
    <property type="match status" value="1"/>
</dbReference>
<dbReference type="InterPro" id="IPR006162">
    <property type="entry name" value="Ppantetheine_attach_site"/>
</dbReference>
<protein>
    <submittedName>
        <fullName evidence="4">Acyl carrier protein</fullName>
    </submittedName>
</protein>
<dbReference type="AlphaFoldDB" id="A0A0C1ILN5"/>
<dbReference type="Pfam" id="PF00550">
    <property type="entry name" value="PP-binding"/>
    <property type="match status" value="1"/>
</dbReference>
<comment type="caution">
    <text evidence="4">The sequence shown here is derived from an EMBL/GenBank/DDBJ whole genome shotgun (WGS) entry which is preliminary data.</text>
</comment>